<feature type="domain" description="RING-CH-type" evidence="6">
    <location>
        <begin position="65"/>
        <end position="125"/>
    </location>
</feature>
<dbReference type="Pfam" id="PF12428">
    <property type="entry name" value="DUF3675"/>
    <property type="match status" value="1"/>
</dbReference>
<keyword evidence="5" id="KW-0472">Membrane</keyword>
<dbReference type="Gene3D" id="3.30.40.10">
    <property type="entry name" value="Zinc/RING finger domain, C3HC4 (zinc finger)"/>
    <property type="match status" value="1"/>
</dbReference>
<dbReference type="SUPFAM" id="SSF57850">
    <property type="entry name" value="RING/U-box"/>
    <property type="match status" value="1"/>
</dbReference>
<accession>A0AAV8QW14</accession>
<evidence type="ECO:0000256" key="5">
    <source>
        <dbReference type="SAM" id="Phobius"/>
    </source>
</evidence>
<keyword evidence="1" id="KW-0479">Metal-binding</keyword>
<feature type="region of interest" description="Disordered" evidence="4">
    <location>
        <begin position="271"/>
        <end position="296"/>
    </location>
</feature>
<evidence type="ECO:0000259" key="6">
    <source>
        <dbReference type="PROSITE" id="PS51292"/>
    </source>
</evidence>
<dbReference type="GO" id="GO:0016567">
    <property type="term" value="P:protein ubiquitination"/>
    <property type="evidence" value="ECO:0007669"/>
    <property type="project" value="TreeGrafter"/>
</dbReference>
<keyword evidence="2" id="KW-0863">Zinc-finger</keyword>
<feature type="transmembrane region" description="Helical" evidence="5">
    <location>
        <begin position="225"/>
        <end position="246"/>
    </location>
</feature>
<sequence length="296" mass="32646">MGEHLVLHVDEVITPKTGAQRIEGANSSGSEAAHCLDRSGRCTSAVDSIIEKDDKEESSVGEEEEPLLQIVECRICQEDDHIKNLETPCACSGSIKYAHRACVQRWCNEKGGITCEICNEQYRAGYTVVSRVPPVESVINISGGWTIRGSHLDLHDPRVIAMATARHHFLEAEYNEQAAPNVSSVACSFVVLLLMALLLLRQALSITDAIDEDDDDDASTYFSRFLLRAVSFLFPCYIMAWTISVLQRRRERQEAAALLSATEVASMLQQSGQGGRHLQFATAPESPSTLEPETHQ</sequence>
<dbReference type="EMBL" id="JAQQAF010000005">
    <property type="protein sequence ID" value="KAJ8486136.1"/>
    <property type="molecule type" value="Genomic_DNA"/>
</dbReference>
<dbReference type="GO" id="GO:0004842">
    <property type="term" value="F:ubiquitin-protein transferase activity"/>
    <property type="evidence" value="ECO:0007669"/>
    <property type="project" value="TreeGrafter"/>
</dbReference>
<name>A0AAV8QW14_ENSVE</name>
<dbReference type="GO" id="GO:0008270">
    <property type="term" value="F:zinc ion binding"/>
    <property type="evidence" value="ECO:0007669"/>
    <property type="project" value="UniProtKB-KW"/>
</dbReference>
<dbReference type="PANTHER" id="PTHR23012">
    <property type="entry name" value="RING/FYVE/PHD ZINC FINGER DOMAIN-CONTAINING"/>
    <property type="match status" value="1"/>
</dbReference>
<evidence type="ECO:0000313" key="8">
    <source>
        <dbReference type="Proteomes" id="UP001222027"/>
    </source>
</evidence>
<keyword evidence="5" id="KW-1133">Transmembrane helix</keyword>
<keyword evidence="5" id="KW-0812">Transmembrane</keyword>
<dbReference type="InterPro" id="IPR011016">
    <property type="entry name" value="Znf_RING-CH"/>
</dbReference>
<evidence type="ECO:0000256" key="1">
    <source>
        <dbReference type="ARBA" id="ARBA00022723"/>
    </source>
</evidence>
<keyword evidence="8" id="KW-1185">Reference proteome</keyword>
<evidence type="ECO:0000256" key="3">
    <source>
        <dbReference type="ARBA" id="ARBA00022833"/>
    </source>
</evidence>
<dbReference type="InterPro" id="IPR022143">
    <property type="entry name" value="DUF3675"/>
</dbReference>
<protein>
    <recommendedName>
        <fullName evidence="6">RING-CH-type domain-containing protein</fullName>
    </recommendedName>
</protein>
<evidence type="ECO:0000256" key="2">
    <source>
        <dbReference type="ARBA" id="ARBA00022771"/>
    </source>
</evidence>
<evidence type="ECO:0000256" key="4">
    <source>
        <dbReference type="SAM" id="MobiDB-lite"/>
    </source>
</evidence>
<gene>
    <name evidence="7" type="ORF">OPV22_018621</name>
</gene>
<organism evidence="7 8">
    <name type="scientific">Ensete ventricosum</name>
    <name type="common">Abyssinian banana</name>
    <name type="synonym">Musa ensete</name>
    <dbReference type="NCBI Taxonomy" id="4639"/>
    <lineage>
        <taxon>Eukaryota</taxon>
        <taxon>Viridiplantae</taxon>
        <taxon>Streptophyta</taxon>
        <taxon>Embryophyta</taxon>
        <taxon>Tracheophyta</taxon>
        <taxon>Spermatophyta</taxon>
        <taxon>Magnoliopsida</taxon>
        <taxon>Liliopsida</taxon>
        <taxon>Zingiberales</taxon>
        <taxon>Musaceae</taxon>
        <taxon>Ensete</taxon>
    </lineage>
</organism>
<dbReference type="InterPro" id="IPR013083">
    <property type="entry name" value="Znf_RING/FYVE/PHD"/>
</dbReference>
<evidence type="ECO:0000313" key="7">
    <source>
        <dbReference type="EMBL" id="KAJ8486136.1"/>
    </source>
</evidence>
<feature type="compositionally biased region" description="Polar residues" evidence="4">
    <location>
        <begin position="285"/>
        <end position="296"/>
    </location>
</feature>
<dbReference type="CDD" id="cd16495">
    <property type="entry name" value="RING_CH-C4HC3_MARCH"/>
    <property type="match status" value="1"/>
</dbReference>
<feature type="transmembrane region" description="Helical" evidence="5">
    <location>
        <begin position="185"/>
        <end position="205"/>
    </location>
</feature>
<dbReference type="GO" id="GO:0016020">
    <property type="term" value="C:membrane"/>
    <property type="evidence" value="ECO:0007669"/>
    <property type="project" value="TreeGrafter"/>
</dbReference>
<dbReference type="InterPro" id="IPR033275">
    <property type="entry name" value="MARCH-like"/>
</dbReference>
<dbReference type="PROSITE" id="PS51292">
    <property type="entry name" value="ZF_RING_CH"/>
    <property type="match status" value="1"/>
</dbReference>
<dbReference type="Pfam" id="PF12906">
    <property type="entry name" value="RINGv"/>
    <property type="match status" value="1"/>
</dbReference>
<dbReference type="PANTHER" id="PTHR23012:SF215">
    <property type="entry name" value="RING_FYVE_PHD ZINC FINGER SUPERFAMILY PROTEIN"/>
    <property type="match status" value="1"/>
</dbReference>
<dbReference type="SMART" id="SM00744">
    <property type="entry name" value="RINGv"/>
    <property type="match status" value="1"/>
</dbReference>
<reference evidence="7 8" key="1">
    <citation type="submission" date="2022-12" db="EMBL/GenBank/DDBJ databases">
        <title>Chromosome-scale assembly of the Ensete ventricosum genome.</title>
        <authorList>
            <person name="Dussert Y."/>
            <person name="Stocks J."/>
            <person name="Wendawek A."/>
            <person name="Woldeyes F."/>
            <person name="Nichols R.A."/>
            <person name="Borrell J.S."/>
        </authorList>
    </citation>
    <scope>NUCLEOTIDE SEQUENCE [LARGE SCALE GENOMIC DNA]</scope>
    <source>
        <strain evidence="8">cv. Maze</strain>
        <tissue evidence="7">Seeds</tissue>
    </source>
</reference>
<proteinExistence type="predicted"/>
<dbReference type="AlphaFoldDB" id="A0AAV8QW14"/>
<keyword evidence="3" id="KW-0862">Zinc</keyword>
<comment type="caution">
    <text evidence="7">The sequence shown here is derived from an EMBL/GenBank/DDBJ whole genome shotgun (WGS) entry which is preliminary data.</text>
</comment>
<dbReference type="Proteomes" id="UP001222027">
    <property type="component" value="Unassembled WGS sequence"/>
</dbReference>